<dbReference type="GO" id="GO:0032182">
    <property type="term" value="F:ubiquitin-like protein binding"/>
    <property type="evidence" value="ECO:0007669"/>
    <property type="project" value="TreeGrafter"/>
</dbReference>
<comment type="caution">
    <text evidence="3">The sequence shown here is derived from an EMBL/GenBank/DDBJ whole genome shotgun (WGS) entry which is preliminary data.</text>
</comment>
<proteinExistence type="predicted"/>
<name>A0A7I8W3S7_9ANNE</name>
<dbReference type="InterPro" id="IPR014764">
    <property type="entry name" value="DCN-prot"/>
</dbReference>
<dbReference type="Proteomes" id="UP000549394">
    <property type="component" value="Unassembled WGS sequence"/>
</dbReference>
<dbReference type="EMBL" id="CAJFCJ010000017">
    <property type="protein sequence ID" value="CAD5122531.1"/>
    <property type="molecule type" value="Genomic_DNA"/>
</dbReference>
<dbReference type="OrthoDB" id="27198at2759"/>
<evidence type="ECO:0000259" key="2">
    <source>
        <dbReference type="PROSITE" id="PS51229"/>
    </source>
</evidence>
<sequence>MTTAPPGASMGNCISRCCTSGSSTRHRSNPAKLAAPTNSRQHAYERNRILNGQNCNGANDGLNVTGDVSATEGGVGNEAEAERALLDLYDRYKDTEDINCILADGCERLCFDLDLKPDDFRVLVLAHALNASSMCCFTKAEFLNGGRKLGVHSIGGFKSVIPSLINNLICDKISFKIFYKWTFSYGLESGQRSLSIEMALVLWPLIFTENEPAILKPWLLFLEKSSSVRAIARDTWDMFLNLVEQVGDDLSAYDESEAWPSLFDDFVEWENDRKNQNVSEDVQI</sequence>
<gene>
    <name evidence="3" type="ORF">DGYR_LOCUS10331</name>
</gene>
<evidence type="ECO:0000313" key="3">
    <source>
        <dbReference type="EMBL" id="CAD5122531.1"/>
    </source>
</evidence>
<comment type="function">
    <text evidence="1">Neddylation of cullins play an essential role in the regulation of SCF-type complexes activity.</text>
</comment>
<dbReference type="GO" id="GO:2000436">
    <property type="term" value="P:positive regulation of protein neddylation"/>
    <property type="evidence" value="ECO:0007669"/>
    <property type="project" value="UniProtKB-ARBA"/>
</dbReference>
<dbReference type="FunFam" id="1.10.238.200:FF:000003">
    <property type="entry name" value="DCN1-like protein 3"/>
    <property type="match status" value="1"/>
</dbReference>
<dbReference type="GO" id="GO:0000151">
    <property type="term" value="C:ubiquitin ligase complex"/>
    <property type="evidence" value="ECO:0007669"/>
    <property type="project" value="TreeGrafter"/>
</dbReference>
<evidence type="ECO:0000313" key="4">
    <source>
        <dbReference type="Proteomes" id="UP000549394"/>
    </source>
</evidence>
<dbReference type="Pfam" id="PF03556">
    <property type="entry name" value="Cullin_binding"/>
    <property type="match status" value="1"/>
</dbReference>
<dbReference type="PROSITE" id="PS51229">
    <property type="entry name" value="DCUN1"/>
    <property type="match status" value="1"/>
</dbReference>
<dbReference type="AlphaFoldDB" id="A0A7I8W3S7"/>
<keyword evidence="4" id="KW-1185">Reference proteome</keyword>
<dbReference type="Gene3D" id="1.10.238.200">
    <property type="entry name" value="Cullin, PONY binding domain"/>
    <property type="match status" value="1"/>
</dbReference>
<feature type="domain" description="DCUN1" evidence="2">
    <location>
        <begin position="80"/>
        <end position="271"/>
    </location>
</feature>
<dbReference type="GO" id="GO:0045116">
    <property type="term" value="P:protein neddylation"/>
    <property type="evidence" value="ECO:0007669"/>
    <property type="project" value="TreeGrafter"/>
</dbReference>
<accession>A0A7I8W3S7</accession>
<dbReference type="InterPro" id="IPR005176">
    <property type="entry name" value="PONY_dom"/>
</dbReference>
<dbReference type="Gene3D" id="1.10.238.10">
    <property type="entry name" value="EF-hand"/>
    <property type="match status" value="1"/>
</dbReference>
<dbReference type="InterPro" id="IPR042460">
    <property type="entry name" value="DCN1-like_PONY"/>
</dbReference>
<dbReference type="GO" id="GO:0097602">
    <property type="term" value="F:cullin family protein binding"/>
    <property type="evidence" value="ECO:0007669"/>
    <property type="project" value="TreeGrafter"/>
</dbReference>
<protein>
    <recommendedName>
        <fullName evidence="1">Defective in cullin neddylation protein</fullName>
    </recommendedName>
</protein>
<dbReference type="GO" id="GO:0005886">
    <property type="term" value="C:plasma membrane"/>
    <property type="evidence" value="ECO:0007669"/>
    <property type="project" value="UniProtKB-ARBA"/>
</dbReference>
<dbReference type="PANTHER" id="PTHR12281:SF31">
    <property type="entry name" value="DCN1-LIKE PROTEIN 3"/>
    <property type="match status" value="1"/>
</dbReference>
<dbReference type="GO" id="GO:0031624">
    <property type="term" value="F:ubiquitin conjugating enzyme binding"/>
    <property type="evidence" value="ECO:0007669"/>
    <property type="project" value="TreeGrafter"/>
</dbReference>
<reference evidence="3 4" key="1">
    <citation type="submission" date="2020-08" db="EMBL/GenBank/DDBJ databases">
        <authorList>
            <person name="Hejnol A."/>
        </authorList>
    </citation>
    <scope>NUCLEOTIDE SEQUENCE [LARGE SCALE GENOMIC DNA]</scope>
</reference>
<evidence type="ECO:0000256" key="1">
    <source>
        <dbReference type="RuleBase" id="RU410713"/>
    </source>
</evidence>
<dbReference type="PANTHER" id="PTHR12281">
    <property type="entry name" value="RP42 RELATED"/>
    <property type="match status" value="1"/>
</dbReference>
<organism evidence="3 4">
    <name type="scientific">Dimorphilus gyrociliatus</name>
    <dbReference type="NCBI Taxonomy" id="2664684"/>
    <lineage>
        <taxon>Eukaryota</taxon>
        <taxon>Metazoa</taxon>
        <taxon>Spiralia</taxon>
        <taxon>Lophotrochozoa</taxon>
        <taxon>Annelida</taxon>
        <taxon>Polychaeta</taxon>
        <taxon>Polychaeta incertae sedis</taxon>
        <taxon>Dinophilidae</taxon>
        <taxon>Dimorphilus</taxon>
    </lineage>
</organism>